<keyword evidence="1" id="KW-0472">Membrane</keyword>
<evidence type="ECO:0000313" key="3">
    <source>
        <dbReference type="Proteomes" id="UP000604046"/>
    </source>
</evidence>
<keyword evidence="3" id="KW-1185">Reference proteome</keyword>
<feature type="transmembrane region" description="Helical" evidence="1">
    <location>
        <begin position="271"/>
        <end position="293"/>
    </location>
</feature>
<feature type="transmembrane region" description="Helical" evidence="1">
    <location>
        <begin position="334"/>
        <end position="354"/>
    </location>
</feature>
<dbReference type="EMBL" id="CAJNDS010000025">
    <property type="protein sequence ID" value="CAE6922534.1"/>
    <property type="molecule type" value="Genomic_DNA"/>
</dbReference>
<gene>
    <name evidence="2" type="primary">Cyt-b5</name>
    <name evidence="2" type="ORF">SNAT2548_LOCUS518</name>
</gene>
<protein>
    <submittedName>
        <fullName evidence="2">Cyt-b5 protein</fullName>
    </submittedName>
</protein>
<evidence type="ECO:0000313" key="2">
    <source>
        <dbReference type="EMBL" id="CAE6922534.1"/>
    </source>
</evidence>
<dbReference type="Proteomes" id="UP000604046">
    <property type="component" value="Unassembled WGS sequence"/>
</dbReference>
<proteinExistence type="predicted"/>
<feature type="transmembrane region" description="Helical" evidence="1">
    <location>
        <begin position="305"/>
        <end position="322"/>
    </location>
</feature>
<keyword evidence="1" id="KW-1133">Transmembrane helix</keyword>
<feature type="transmembrane region" description="Helical" evidence="1">
    <location>
        <begin position="375"/>
        <end position="396"/>
    </location>
</feature>
<feature type="transmembrane region" description="Helical" evidence="1">
    <location>
        <begin position="142"/>
        <end position="160"/>
    </location>
</feature>
<keyword evidence="1" id="KW-0812">Transmembrane</keyword>
<name>A0A812GKA3_9DINO</name>
<dbReference type="AlphaFoldDB" id="A0A812GKA3"/>
<accession>A0A812GKA3</accession>
<organism evidence="2 3">
    <name type="scientific">Symbiodinium natans</name>
    <dbReference type="NCBI Taxonomy" id="878477"/>
    <lineage>
        <taxon>Eukaryota</taxon>
        <taxon>Sar</taxon>
        <taxon>Alveolata</taxon>
        <taxon>Dinophyceae</taxon>
        <taxon>Suessiales</taxon>
        <taxon>Symbiodiniaceae</taxon>
        <taxon>Symbiodinium</taxon>
    </lineage>
</organism>
<evidence type="ECO:0000256" key="1">
    <source>
        <dbReference type="SAM" id="Phobius"/>
    </source>
</evidence>
<feature type="transmembrane region" description="Helical" evidence="1">
    <location>
        <begin position="175"/>
        <end position="195"/>
    </location>
</feature>
<reference evidence="2" key="1">
    <citation type="submission" date="2021-02" db="EMBL/GenBank/DDBJ databases">
        <authorList>
            <person name="Dougan E. K."/>
            <person name="Rhodes N."/>
            <person name="Thang M."/>
            <person name="Chan C."/>
        </authorList>
    </citation>
    <scope>NUCLEOTIDE SEQUENCE</scope>
</reference>
<feature type="transmembrane region" description="Helical" evidence="1">
    <location>
        <begin position="81"/>
        <end position="101"/>
    </location>
</feature>
<dbReference type="OrthoDB" id="447072at2759"/>
<sequence length="466" mass="51296">MQTASFTCVNWDKVLQFWLPIGEDNRGWPSLFFLVPVLLVGGYAQVTSAQAGKLGGFEELGGLAPRQVNFWCRDLPPHRSVYLAMAGALLWLGTMLDHPAFGVEETEGIRPYALPWLAIFSPSACCILAMGTSSPNTRQRSLLHQAALVLLLPALLAFISREREHTMGYHHGHRFLIVSWTFLGIFLALLALAFAPEPRVSSWLRKFAMLVCCVSYINGGISKILNNRPFLAYLDGKVLQKATFCFSMVANIYKGVGYPWLARQVALHLPFSQLLCAFALLFELPLSISALMGPGCFGELGPVRILWCLAACSFHFGVSSLWGSLPASMYNYEAWVILVLVADVFGKWFCWSASTEKPSDVKATQPGTPACSQDALTALSLLCSCALFAWIAVALVRHFDDPKWPITSVNMFSMLCGNMDCDESFRASTYNVPRWCAVALSLAGTSIVLARPPKKAKNSSDAEMPR</sequence>
<feature type="transmembrane region" description="Helical" evidence="1">
    <location>
        <begin position="113"/>
        <end position="130"/>
    </location>
</feature>
<comment type="caution">
    <text evidence="2">The sequence shown here is derived from an EMBL/GenBank/DDBJ whole genome shotgun (WGS) entry which is preliminary data.</text>
</comment>